<name>A0ABM7LWQ6_9ACTN</name>
<dbReference type="Proteomes" id="UP000676967">
    <property type="component" value="Chromosome"/>
</dbReference>
<keyword evidence="2" id="KW-1185">Reference proteome</keyword>
<evidence type="ECO:0000313" key="1">
    <source>
        <dbReference type="EMBL" id="BCJ43774.1"/>
    </source>
</evidence>
<dbReference type="EMBL" id="AP023356">
    <property type="protein sequence ID" value="BCJ43774.1"/>
    <property type="molecule type" value="Genomic_DNA"/>
</dbReference>
<gene>
    <name evidence="1" type="ORF">Aiant_44310</name>
</gene>
<proteinExistence type="predicted"/>
<organism evidence="1 2">
    <name type="scientific">Actinoplanes ianthinogenes</name>
    <dbReference type="NCBI Taxonomy" id="122358"/>
    <lineage>
        <taxon>Bacteria</taxon>
        <taxon>Bacillati</taxon>
        <taxon>Actinomycetota</taxon>
        <taxon>Actinomycetes</taxon>
        <taxon>Micromonosporales</taxon>
        <taxon>Micromonosporaceae</taxon>
        <taxon>Actinoplanes</taxon>
    </lineage>
</organism>
<evidence type="ECO:0000313" key="2">
    <source>
        <dbReference type="Proteomes" id="UP000676967"/>
    </source>
</evidence>
<protein>
    <submittedName>
        <fullName evidence="1">Uncharacterized protein</fullName>
    </submittedName>
</protein>
<sequence>MISKVSALINRQSLTVPRTVLNVTEVPQHAFDDATQILTCALSGDSDAVASTFDAVVSRDGVVGAWDVAWCLAATMVGDLPGGGGWTLEFPGIDDARYDKRWVARFVSAYVNGDFPTGEALFGAAIADGQLPDCLLALAGSTVATLRHRAA</sequence>
<reference evidence="1 2" key="1">
    <citation type="submission" date="2020-08" db="EMBL/GenBank/DDBJ databases">
        <title>Whole genome shotgun sequence of Actinoplanes ianthinogenes NBRC 13996.</title>
        <authorList>
            <person name="Komaki H."/>
            <person name="Tamura T."/>
        </authorList>
    </citation>
    <scope>NUCLEOTIDE SEQUENCE [LARGE SCALE GENOMIC DNA]</scope>
    <source>
        <strain evidence="1 2">NBRC 13996</strain>
    </source>
</reference>
<accession>A0ABM7LWQ6</accession>